<dbReference type="PROSITE" id="PS50102">
    <property type="entry name" value="RRM"/>
    <property type="match status" value="1"/>
</dbReference>
<feature type="compositionally biased region" description="Basic and acidic residues" evidence="3">
    <location>
        <begin position="1920"/>
        <end position="1934"/>
    </location>
</feature>
<feature type="region of interest" description="Disordered" evidence="3">
    <location>
        <begin position="1731"/>
        <end position="1878"/>
    </location>
</feature>
<feature type="domain" description="RRM" evidence="4">
    <location>
        <begin position="1054"/>
        <end position="1125"/>
    </location>
</feature>
<dbReference type="InterPro" id="IPR051186">
    <property type="entry name" value="RRM_HNRPC/RALY_subfam"/>
</dbReference>
<feature type="compositionally biased region" description="Basic and acidic residues" evidence="3">
    <location>
        <begin position="1731"/>
        <end position="1747"/>
    </location>
</feature>
<dbReference type="GO" id="GO:0005634">
    <property type="term" value="C:nucleus"/>
    <property type="evidence" value="ECO:0007669"/>
    <property type="project" value="TreeGrafter"/>
</dbReference>
<feature type="compositionally biased region" description="Basic and acidic residues" evidence="3">
    <location>
        <begin position="1630"/>
        <end position="1646"/>
    </location>
</feature>
<evidence type="ECO:0000256" key="3">
    <source>
        <dbReference type="SAM" id="MobiDB-lite"/>
    </source>
</evidence>
<dbReference type="Gene3D" id="3.30.70.330">
    <property type="match status" value="1"/>
</dbReference>
<evidence type="ECO:0000313" key="6">
    <source>
        <dbReference type="WBParaSite" id="ACRNAN_Path_909.g3497.t1"/>
    </source>
</evidence>
<dbReference type="PANTHER" id="PTHR13968">
    <property type="entry name" value="HETEROGENEOUS NUCLEAR RIBONUCLEOPROTEIN"/>
    <property type="match status" value="1"/>
</dbReference>
<feature type="region of interest" description="Disordered" evidence="3">
    <location>
        <begin position="1890"/>
        <end position="1997"/>
    </location>
</feature>
<dbReference type="Pfam" id="PF00076">
    <property type="entry name" value="RRM_1"/>
    <property type="match status" value="1"/>
</dbReference>
<evidence type="ECO:0000256" key="2">
    <source>
        <dbReference type="PROSITE-ProRule" id="PRU00176"/>
    </source>
</evidence>
<dbReference type="SUPFAM" id="SSF54928">
    <property type="entry name" value="RNA-binding domain, RBD"/>
    <property type="match status" value="1"/>
</dbReference>
<evidence type="ECO:0000259" key="4">
    <source>
        <dbReference type="PROSITE" id="PS50102"/>
    </source>
</evidence>
<feature type="compositionally biased region" description="Polar residues" evidence="3">
    <location>
        <begin position="1895"/>
        <end position="1917"/>
    </location>
</feature>
<feature type="compositionally biased region" description="Basic and acidic residues" evidence="3">
    <location>
        <begin position="1774"/>
        <end position="1783"/>
    </location>
</feature>
<dbReference type="InterPro" id="IPR013087">
    <property type="entry name" value="Znf_C2H2_type"/>
</dbReference>
<feature type="compositionally biased region" description="Polar residues" evidence="3">
    <location>
        <begin position="1858"/>
        <end position="1873"/>
    </location>
</feature>
<feature type="region of interest" description="Disordered" evidence="3">
    <location>
        <begin position="1208"/>
        <end position="1241"/>
    </location>
</feature>
<dbReference type="PROSITE" id="PS00028">
    <property type="entry name" value="ZINC_FINGER_C2H2_1"/>
    <property type="match status" value="1"/>
</dbReference>
<dbReference type="InterPro" id="IPR035979">
    <property type="entry name" value="RBD_domain_sf"/>
</dbReference>
<sequence length="1997" mass="229708">MPFEPSKKFWQSDSCLVCQSVHSSSFEKIQHEGEVLHQKKVIVYEFLKKQLPSLGKVNPESQDALSSKLYERYIRSGAPIIGLDCIFELSVHWASTPLWICKICYASGKDLESADAHLFSSFHKRNYLREKYPERFVSLVRVQDKSEVHKHTAIEHEAALDVLHGSKGISNPPQLYVLGINKWDQEQVMQDLALDKDIYELSYVIEPVTSKHQIMSCHICGENVMSFMDEEERIKLWNIHCSTPKHQRYQLIHSAIAEVRTIERNEQPRNFSVSHEINFNEENGIFYGPTCGLEFLTTFENECFCKLCCCIVPIEEASKHFRSESHIGIFLNRNHPSKLLNIEHNSIAERNTLFLILLRSEKLLTKYHEAQQKLPILLRNLALQEKRRIETSCKSQKIGNFDAFWCQPCLQFFREDHNDSKRTHLYSMEHFDRVVKRGFFNLDEDFYINKYFKMPSSLCPIKGRFQINMTTQNHCFFGLEFVLKDEISKRFICKCCVTSFKESKLEDLGVHLRSYGHAIRALHSINPSMISYLWRCVDGSQENEVILDYLKHTPINSDDRIRLYDPILAISLNCQSSIPKKFLQMAHTEPSDRKALIWSEKLVGCVGLNTALNTTHLEMLEITKKLMKIWCHDCGQAFTCFLDRLDHIWFDHMFTRSHWHRSNMFKVNRLSFNNFDERPSPFFVPAYEQEPGKKKVTWKWNDYTKAYEFAYLRLGLKDIAHRYGPNGDFFCSLCAKNLPLDQNLLERHVRSLEHVFFYAHKYLPLAIPDLEDILSEKHINISSKRKSLRRYIARLFKDTEEKLDAIPIYNLKRKPCIYESVEIAVDFDEFAIETETMDKKIEKALTPVWNFMLPCVGDIRIDKTNYEKINLDLSEESSGQKMSLEVEKCKLLNEMKYNELDNNGTSAAPASVMDVIKQENKKSTSRDRSRSRSREKSHRRHSPSRRNSARSRSRSRERHHSSYRGRSPHRHRSKSPHFRHRSRSPRKHSNNTPPAHDDPYNYGFAVPAFSKGSAPISAYDDAERAKQTATISKGINPSDVSYNTSNRDPAFVRSRIFVGFGVNNPITRDEIIQLFGTYGKLLGCSCFTGYAFIQFSNSSEADLAVSALNGYYFKGNVLDVKLVVSGMKASSIDHYKAIELCQQLVDPELTLPGSSSKNRRSRSNSAESVSSSGSSEFIKIGKSKNPSKIETEEKKAAKIQINLLNRLAAKNKKEKSPSPPPGEFKIRHAPAPVKPPSLQDDEDEPLALRKLKSLSSMLKPKIETIAQEPPKIELPTIPTSIPPSNPFIPISTINLMSMAPPPVETQILKFDLTKNPVYTGLPLPDLSMPPPNMAPNLYGGQVPGMMPGFPSATIVPQPGLGVSVVPPLPGAALGPWNVATPPQVLNPQQVVLKAKMELYKRDLIKINSKEELIKYLKEQGSEKVPETEPPLLFNEIVKTKKGILGADSLYQIICYGYPDLETFYCHMCDYWTTVSEIFSHLNASMHRLKYMFRSYKVYHKKAMDEPDEDARDILLQKFAEHIWKIEGSGECRNRMRCILNAEDIQRIWPDFRNYVDNSWKLPDLEEDKPADPIKPPVIEHNFARAAEPTKSTPEKEKPLVVQRPNQPQVEEKDLRLAEFLARMQSTLTEKPSEERGKRVPEEDYFARRRQRSPSPARSPSRDRSSNRQYDPYGREPKRRREEYSPDTTWLRPEPSKSPELQYSMKDSDTDWENKAAEFLEKIGEKDAAEKIVSRSKRNEYSTRKEYDFPQQVDYEMFDNPPGVDAPTSSYGHTSHYERGREYQFESQKQISRDMPPKFESRDQLSRFDHHDSPAKFGARDQPSRYDYRDKPSNFEPRDQPSHFEQHAQFSRGSAPPVANQQPSAQTPADNSDLQDILSVMGLSSEEVVRILQQARPGTTSNQASAQQGNYSSQTQSPGPKKTEEINRPMREYRRYVPPSPERGGANVGTRARVVREDTGYGRKEAPMENQPKIIPLDVGKPRPANPNPSNYPEPWKR</sequence>
<dbReference type="Proteomes" id="UP000887540">
    <property type="component" value="Unplaced"/>
</dbReference>
<feature type="compositionally biased region" description="Basic and acidic residues" evidence="3">
    <location>
        <begin position="1672"/>
        <end position="1683"/>
    </location>
</feature>
<evidence type="ECO:0000256" key="1">
    <source>
        <dbReference type="ARBA" id="ARBA00022884"/>
    </source>
</evidence>
<proteinExistence type="predicted"/>
<keyword evidence="1 2" id="KW-0694">RNA-binding</keyword>
<dbReference type="InterPro" id="IPR000504">
    <property type="entry name" value="RRM_dom"/>
</dbReference>
<feature type="compositionally biased region" description="Basic and acidic residues" evidence="3">
    <location>
        <begin position="916"/>
        <end position="934"/>
    </location>
</feature>
<dbReference type="GO" id="GO:0003723">
    <property type="term" value="F:RNA binding"/>
    <property type="evidence" value="ECO:0007669"/>
    <property type="project" value="UniProtKB-UniRule"/>
</dbReference>
<feature type="compositionally biased region" description="Basic residues" evidence="3">
    <location>
        <begin position="935"/>
        <end position="989"/>
    </location>
</feature>
<keyword evidence="5" id="KW-1185">Reference proteome</keyword>
<name>A0A914CD49_9BILA</name>
<feature type="region of interest" description="Disordered" evidence="3">
    <location>
        <begin position="1583"/>
        <end position="1611"/>
    </location>
</feature>
<dbReference type="PANTHER" id="PTHR13968:SF26">
    <property type="entry name" value="RRM DOMAIN-CONTAINING PROTEIN"/>
    <property type="match status" value="1"/>
</dbReference>
<organism evidence="5 6">
    <name type="scientific">Acrobeloides nanus</name>
    <dbReference type="NCBI Taxonomy" id="290746"/>
    <lineage>
        <taxon>Eukaryota</taxon>
        <taxon>Metazoa</taxon>
        <taxon>Ecdysozoa</taxon>
        <taxon>Nematoda</taxon>
        <taxon>Chromadorea</taxon>
        <taxon>Rhabditida</taxon>
        <taxon>Tylenchina</taxon>
        <taxon>Cephalobomorpha</taxon>
        <taxon>Cephaloboidea</taxon>
        <taxon>Cephalobidae</taxon>
        <taxon>Acrobeloides</taxon>
    </lineage>
</organism>
<dbReference type="InterPro" id="IPR012677">
    <property type="entry name" value="Nucleotide-bd_a/b_plait_sf"/>
</dbReference>
<reference evidence="6" key="1">
    <citation type="submission" date="2022-11" db="UniProtKB">
        <authorList>
            <consortium name="WormBaseParasite"/>
        </authorList>
    </citation>
    <scope>IDENTIFICATION</scope>
</reference>
<feature type="region of interest" description="Disordered" evidence="3">
    <location>
        <begin position="1624"/>
        <end position="1708"/>
    </location>
</feature>
<feature type="region of interest" description="Disordered" evidence="3">
    <location>
        <begin position="1151"/>
        <end position="1171"/>
    </location>
</feature>
<feature type="region of interest" description="Disordered" evidence="3">
    <location>
        <begin position="902"/>
        <end position="1001"/>
    </location>
</feature>
<dbReference type="SMART" id="SM00360">
    <property type="entry name" value="RRM"/>
    <property type="match status" value="1"/>
</dbReference>
<protein>
    <submittedName>
        <fullName evidence="6">C2H2-type domain-containing protein</fullName>
    </submittedName>
</protein>
<feature type="compositionally biased region" description="Basic and acidic residues" evidence="3">
    <location>
        <begin position="1790"/>
        <end position="1845"/>
    </location>
</feature>
<dbReference type="WBParaSite" id="ACRNAN_Path_909.g3497.t1">
    <property type="protein sequence ID" value="ACRNAN_Path_909.g3497.t1"/>
    <property type="gene ID" value="ACRNAN_Path_909.g3497"/>
</dbReference>
<accession>A0A914CD49</accession>
<feature type="compositionally biased region" description="Basic and acidic residues" evidence="3">
    <location>
        <begin position="1953"/>
        <end position="1966"/>
    </location>
</feature>
<evidence type="ECO:0000313" key="5">
    <source>
        <dbReference type="Proteomes" id="UP000887540"/>
    </source>
</evidence>